<sequence length="186" mass="21030">MSEPADQKDPNKYQKFKKVDGATYERVNQFLRKHTYVTAREWAIARLCADFKTINGSEMTYIGEHLPELCPFMLDTYSPQAVNQARSAFKKKVKKAGATFFYGAMCGFFTADELDEILFEASEVARFLLEVEGTALEIDDEIDIEDRITDVMRGVAEAASVILKTRTESGVAEEETAEEHEEEESS</sequence>
<dbReference type="RefSeq" id="WP_301664570.1">
    <property type="nucleotide sequence ID" value="NZ_VCYH01000007.1"/>
</dbReference>
<gene>
    <name evidence="2" type="ORF">FGU65_11020</name>
</gene>
<name>A0ABT8MBW0_9EURY</name>
<organism evidence="2 3">
    <name type="scientific">Methanoculleus frigidifontis</name>
    <dbReference type="NCBI Taxonomy" id="2584085"/>
    <lineage>
        <taxon>Archaea</taxon>
        <taxon>Methanobacteriati</taxon>
        <taxon>Methanobacteriota</taxon>
        <taxon>Stenosarchaea group</taxon>
        <taxon>Methanomicrobia</taxon>
        <taxon>Methanomicrobiales</taxon>
        <taxon>Methanomicrobiaceae</taxon>
        <taxon>Methanoculleus</taxon>
    </lineage>
</organism>
<reference evidence="2" key="1">
    <citation type="submission" date="2019-05" db="EMBL/GenBank/DDBJ databases">
        <title>Methanoculleus sp. FWC-SCC1, a methanogenic archaeon isolated from deep marine cold seep.</title>
        <authorList>
            <person name="Chen Y.-W."/>
            <person name="Chen S.-C."/>
            <person name="Teng N.-H."/>
            <person name="Lai M.-C."/>
        </authorList>
    </citation>
    <scope>NUCLEOTIDE SEQUENCE</scope>
    <source>
        <strain evidence="2">FWC-SCC1</strain>
    </source>
</reference>
<dbReference type="InterPro" id="IPR043829">
    <property type="entry name" value="DUF5806"/>
</dbReference>
<feature type="compositionally biased region" description="Acidic residues" evidence="1">
    <location>
        <begin position="171"/>
        <end position="186"/>
    </location>
</feature>
<evidence type="ECO:0000313" key="3">
    <source>
        <dbReference type="Proteomes" id="UP001168338"/>
    </source>
</evidence>
<keyword evidence="3" id="KW-1185">Reference proteome</keyword>
<proteinExistence type="predicted"/>
<evidence type="ECO:0000256" key="1">
    <source>
        <dbReference type="SAM" id="MobiDB-lite"/>
    </source>
</evidence>
<dbReference type="Pfam" id="PF19122">
    <property type="entry name" value="DUF5806"/>
    <property type="match status" value="1"/>
</dbReference>
<accession>A0ABT8MBW0</accession>
<dbReference type="Proteomes" id="UP001168338">
    <property type="component" value="Unassembled WGS sequence"/>
</dbReference>
<feature type="region of interest" description="Disordered" evidence="1">
    <location>
        <begin position="167"/>
        <end position="186"/>
    </location>
</feature>
<evidence type="ECO:0000313" key="2">
    <source>
        <dbReference type="EMBL" id="MDN7025420.1"/>
    </source>
</evidence>
<protein>
    <submittedName>
        <fullName evidence="2">Uncharacterized protein</fullName>
    </submittedName>
</protein>
<comment type="caution">
    <text evidence="2">The sequence shown here is derived from an EMBL/GenBank/DDBJ whole genome shotgun (WGS) entry which is preliminary data.</text>
</comment>
<dbReference type="EMBL" id="VCYH01000007">
    <property type="protein sequence ID" value="MDN7025420.1"/>
    <property type="molecule type" value="Genomic_DNA"/>
</dbReference>